<keyword evidence="6" id="KW-1185">Reference proteome</keyword>
<keyword evidence="3" id="KW-0964">Secreted</keyword>
<dbReference type="Pfam" id="PF20147">
    <property type="entry name" value="Crinkler"/>
    <property type="match status" value="1"/>
</dbReference>
<comment type="subcellular location">
    <subcellularLocation>
        <location evidence="1">Host cell</location>
    </subcellularLocation>
    <subcellularLocation>
        <location evidence="2">Secreted</location>
    </subcellularLocation>
</comment>
<protein>
    <recommendedName>
        <fullName evidence="4">Crinkler effector protein N-terminal domain-containing protein</fullName>
    </recommendedName>
</protein>
<comment type="caution">
    <text evidence="5">The sequence shown here is derived from an EMBL/GenBank/DDBJ whole genome shotgun (WGS) entry which is preliminary data.</text>
</comment>
<evidence type="ECO:0000256" key="3">
    <source>
        <dbReference type="ARBA" id="ARBA00022525"/>
    </source>
</evidence>
<dbReference type="Proteomes" id="UP000709295">
    <property type="component" value="Unassembled WGS sequence"/>
</dbReference>
<dbReference type="GO" id="GO:0005576">
    <property type="term" value="C:extracellular region"/>
    <property type="evidence" value="ECO:0007669"/>
    <property type="project" value="UniProtKB-SubCell"/>
</dbReference>
<dbReference type="CDD" id="cd17039">
    <property type="entry name" value="Ubl_ubiquitin_like"/>
    <property type="match status" value="1"/>
</dbReference>
<dbReference type="InterPro" id="IPR045379">
    <property type="entry name" value="Crinkler_N"/>
</dbReference>
<feature type="domain" description="Crinkler effector protein N-terminal" evidence="4">
    <location>
        <begin position="4"/>
        <end position="112"/>
    </location>
</feature>
<dbReference type="GO" id="GO:0043657">
    <property type="term" value="C:host cell"/>
    <property type="evidence" value="ECO:0007669"/>
    <property type="project" value="UniProtKB-SubCell"/>
</dbReference>
<evidence type="ECO:0000256" key="2">
    <source>
        <dbReference type="ARBA" id="ARBA00004613"/>
    </source>
</evidence>
<feature type="non-terminal residue" evidence="5">
    <location>
        <position position="117"/>
    </location>
</feature>
<dbReference type="AlphaFoldDB" id="A0A8J5IHC3"/>
<accession>A0A8J5IHC3</accession>
<evidence type="ECO:0000259" key="4">
    <source>
        <dbReference type="Pfam" id="PF20147"/>
    </source>
</evidence>
<evidence type="ECO:0000313" key="6">
    <source>
        <dbReference type="Proteomes" id="UP000709295"/>
    </source>
</evidence>
<name>A0A8J5IHC3_9STRA</name>
<gene>
    <name evidence="5" type="ORF">JG688_00008909</name>
</gene>
<proteinExistence type="predicted"/>
<evidence type="ECO:0000256" key="1">
    <source>
        <dbReference type="ARBA" id="ARBA00004340"/>
    </source>
</evidence>
<reference evidence="5" key="1">
    <citation type="submission" date="2021-01" db="EMBL/GenBank/DDBJ databases">
        <title>Phytophthora aleatoria, a newly-described species from Pinus radiata is distinct from Phytophthora cactorum isolates based on comparative genomics.</title>
        <authorList>
            <person name="Mcdougal R."/>
            <person name="Panda P."/>
            <person name="Williams N."/>
            <person name="Studholme D.J."/>
        </authorList>
    </citation>
    <scope>NUCLEOTIDE SEQUENCE</scope>
    <source>
        <strain evidence="5">NZFS 4037</strain>
    </source>
</reference>
<sequence>MVDVTLMCALVREGGVDVFPVDIDDRKTVGHLKEKITEKNYDITVPARKLQLFLAKKGDAWLNGAGAAAVTFDEHGTPQGFEQMDPLLWLKNAKYFGENFKPDEGEVHVLVVVPEGG</sequence>
<organism evidence="5 6">
    <name type="scientific">Phytophthora aleatoria</name>
    <dbReference type="NCBI Taxonomy" id="2496075"/>
    <lineage>
        <taxon>Eukaryota</taxon>
        <taxon>Sar</taxon>
        <taxon>Stramenopiles</taxon>
        <taxon>Oomycota</taxon>
        <taxon>Peronosporomycetes</taxon>
        <taxon>Peronosporales</taxon>
        <taxon>Peronosporaceae</taxon>
        <taxon>Phytophthora</taxon>
    </lineage>
</organism>
<evidence type="ECO:0000313" key="5">
    <source>
        <dbReference type="EMBL" id="KAG6961807.1"/>
    </source>
</evidence>
<dbReference type="EMBL" id="JAENGY010000490">
    <property type="protein sequence ID" value="KAG6961807.1"/>
    <property type="molecule type" value="Genomic_DNA"/>
</dbReference>